<dbReference type="Pfam" id="PF03167">
    <property type="entry name" value="UDG"/>
    <property type="match status" value="1"/>
</dbReference>
<dbReference type="PANTHER" id="PTHR11264">
    <property type="entry name" value="URACIL-DNA GLYCOSYLASE"/>
    <property type="match status" value="1"/>
</dbReference>
<accession>A0AA42BLU4</accession>
<dbReference type="NCBIfam" id="NF003591">
    <property type="entry name" value="PRK05254.1-4"/>
    <property type="match status" value="1"/>
</dbReference>
<dbReference type="PANTHER" id="PTHR11264:SF0">
    <property type="entry name" value="URACIL-DNA GLYCOSYLASE"/>
    <property type="match status" value="1"/>
</dbReference>
<evidence type="ECO:0000256" key="8">
    <source>
        <dbReference type="ARBA" id="ARBA00023204"/>
    </source>
</evidence>
<evidence type="ECO:0000256" key="3">
    <source>
        <dbReference type="ARBA" id="ARBA00008184"/>
    </source>
</evidence>
<dbReference type="GO" id="GO:0005737">
    <property type="term" value="C:cytoplasm"/>
    <property type="evidence" value="ECO:0007669"/>
    <property type="project" value="UniProtKB-SubCell"/>
</dbReference>
<evidence type="ECO:0000256" key="4">
    <source>
        <dbReference type="ARBA" id="ARBA00012030"/>
    </source>
</evidence>
<keyword evidence="6 9" id="KW-0227">DNA damage</keyword>
<keyword evidence="14" id="KW-1185">Reference proteome</keyword>
<comment type="function">
    <text evidence="2 9 11">Excises uracil residues from the DNA which can arise as a result of misincorporation of dUMP residues by DNA polymerase or due to deamination of cytosine.</text>
</comment>
<evidence type="ECO:0000313" key="14">
    <source>
        <dbReference type="Proteomes" id="UP001165413"/>
    </source>
</evidence>
<gene>
    <name evidence="9 13" type="primary">ung</name>
    <name evidence="13" type="ORF">NLF92_03085</name>
</gene>
<dbReference type="PROSITE" id="PS00130">
    <property type="entry name" value="U_DNA_GLYCOSYLASE"/>
    <property type="match status" value="1"/>
</dbReference>
<evidence type="ECO:0000256" key="7">
    <source>
        <dbReference type="ARBA" id="ARBA00022801"/>
    </source>
</evidence>
<feature type="active site" description="Proton acceptor" evidence="9 10">
    <location>
        <position position="61"/>
    </location>
</feature>
<dbReference type="EC" id="3.2.2.27" evidence="4 9"/>
<evidence type="ECO:0000256" key="1">
    <source>
        <dbReference type="ARBA" id="ARBA00001400"/>
    </source>
</evidence>
<dbReference type="InterPro" id="IPR018085">
    <property type="entry name" value="Ura-DNA_Glyclase_AS"/>
</dbReference>
<reference evidence="13" key="1">
    <citation type="submission" date="2022-07" db="EMBL/GenBank/DDBJ databases">
        <title>Characterization of the Novel Bacterium Alteromonas immobilis LMIT006 and Alteromonas gregis LMIT007.</title>
        <authorList>
            <person name="Lin X."/>
        </authorList>
    </citation>
    <scope>NUCLEOTIDE SEQUENCE</scope>
    <source>
        <strain evidence="13">LMIT007</strain>
    </source>
</reference>
<dbReference type="CDD" id="cd10027">
    <property type="entry name" value="UDG-F1-like"/>
    <property type="match status" value="1"/>
</dbReference>
<dbReference type="SUPFAM" id="SSF52141">
    <property type="entry name" value="Uracil-DNA glycosylase-like"/>
    <property type="match status" value="1"/>
</dbReference>
<evidence type="ECO:0000256" key="10">
    <source>
        <dbReference type="PROSITE-ProRule" id="PRU10072"/>
    </source>
</evidence>
<feature type="domain" description="Uracil-DNA glycosylase-like" evidence="12">
    <location>
        <begin position="46"/>
        <end position="207"/>
    </location>
</feature>
<comment type="subcellular location">
    <subcellularLocation>
        <location evidence="9">Cytoplasm</location>
    </subcellularLocation>
</comment>
<evidence type="ECO:0000259" key="12">
    <source>
        <dbReference type="SMART" id="SM00986"/>
    </source>
</evidence>
<evidence type="ECO:0000313" key="13">
    <source>
        <dbReference type="EMBL" id="MCP3427927.1"/>
    </source>
</evidence>
<dbReference type="InterPro" id="IPR036895">
    <property type="entry name" value="Uracil-DNA_glycosylase-like_sf"/>
</dbReference>
<dbReference type="SMART" id="SM00987">
    <property type="entry name" value="UreE_C"/>
    <property type="match status" value="1"/>
</dbReference>
<dbReference type="InterPro" id="IPR005122">
    <property type="entry name" value="Uracil-DNA_glycosylase-like"/>
</dbReference>
<dbReference type="HAMAP" id="MF_00148">
    <property type="entry name" value="UDG"/>
    <property type="match status" value="1"/>
</dbReference>
<dbReference type="NCBIfam" id="NF003592">
    <property type="entry name" value="PRK05254.1-5"/>
    <property type="match status" value="1"/>
</dbReference>
<keyword evidence="13" id="KW-0326">Glycosidase</keyword>
<dbReference type="RefSeq" id="WP_254098768.1">
    <property type="nucleotide sequence ID" value="NZ_JANATA010000003.1"/>
</dbReference>
<dbReference type="NCBIfam" id="NF003589">
    <property type="entry name" value="PRK05254.1-2"/>
    <property type="match status" value="1"/>
</dbReference>
<proteinExistence type="inferred from homology"/>
<dbReference type="GO" id="GO:0097510">
    <property type="term" value="P:base-excision repair, AP site formation via deaminated base removal"/>
    <property type="evidence" value="ECO:0007669"/>
    <property type="project" value="TreeGrafter"/>
</dbReference>
<evidence type="ECO:0000256" key="11">
    <source>
        <dbReference type="RuleBase" id="RU003780"/>
    </source>
</evidence>
<evidence type="ECO:0000256" key="2">
    <source>
        <dbReference type="ARBA" id="ARBA00002631"/>
    </source>
</evidence>
<comment type="similarity">
    <text evidence="3 9 11">Belongs to the uracil-DNA glycosylase (UDG) superfamily. UNG family.</text>
</comment>
<dbReference type="NCBIfam" id="NF003588">
    <property type="entry name" value="PRK05254.1-1"/>
    <property type="match status" value="1"/>
</dbReference>
<dbReference type="SMART" id="SM00986">
    <property type="entry name" value="UDG"/>
    <property type="match status" value="1"/>
</dbReference>
<evidence type="ECO:0000256" key="5">
    <source>
        <dbReference type="ARBA" id="ARBA00018429"/>
    </source>
</evidence>
<comment type="caution">
    <text evidence="13">The sequence shown here is derived from an EMBL/GenBank/DDBJ whole genome shotgun (WGS) entry which is preliminary data.</text>
</comment>
<keyword evidence="7 9" id="KW-0378">Hydrolase</keyword>
<protein>
    <recommendedName>
        <fullName evidence="5 9">Uracil-DNA glycosylase</fullName>
        <shortName evidence="9">UDG</shortName>
        <ecNumber evidence="4 9">3.2.2.27</ecNumber>
    </recommendedName>
</protein>
<name>A0AA42BLU4_9ALTE</name>
<organism evidence="13 14">
    <name type="scientific">Opacimonas viscosa</name>
    <dbReference type="NCBI Taxonomy" id="2961944"/>
    <lineage>
        <taxon>Bacteria</taxon>
        <taxon>Pseudomonadati</taxon>
        <taxon>Pseudomonadota</taxon>
        <taxon>Gammaproteobacteria</taxon>
        <taxon>Alteromonadales</taxon>
        <taxon>Alteromonadaceae</taxon>
        <taxon>Opacimonas</taxon>
    </lineage>
</organism>
<keyword evidence="8 9" id="KW-0234">DNA repair</keyword>
<dbReference type="EMBL" id="JANATA010000003">
    <property type="protein sequence ID" value="MCP3427927.1"/>
    <property type="molecule type" value="Genomic_DNA"/>
</dbReference>
<keyword evidence="9" id="KW-0963">Cytoplasm</keyword>
<dbReference type="FunFam" id="3.40.470.10:FF:000001">
    <property type="entry name" value="Uracil-DNA glycosylase"/>
    <property type="match status" value="1"/>
</dbReference>
<evidence type="ECO:0000256" key="9">
    <source>
        <dbReference type="HAMAP-Rule" id="MF_00148"/>
    </source>
</evidence>
<dbReference type="NCBIfam" id="TIGR00628">
    <property type="entry name" value="ung"/>
    <property type="match status" value="1"/>
</dbReference>
<dbReference type="InterPro" id="IPR002043">
    <property type="entry name" value="UDG_fam1"/>
</dbReference>
<evidence type="ECO:0000256" key="6">
    <source>
        <dbReference type="ARBA" id="ARBA00022763"/>
    </source>
</evidence>
<dbReference type="Proteomes" id="UP001165413">
    <property type="component" value="Unassembled WGS sequence"/>
</dbReference>
<dbReference type="AlphaFoldDB" id="A0AA42BLU4"/>
<comment type="catalytic activity">
    <reaction evidence="1 9 11">
        <text>Hydrolyzes single-stranded DNA or mismatched double-stranded DNA and polynucleotides, releasing free uracil.</text>
        <dbReference type="EC" id="3.2.2.27"/>
    </reaction>
</comment>
<dbReference type="GO" id="GO:0004844">
    <property type="term" value="F:uracil DNA N-glycosylase activity"/>
    <property type="evidence" value="ECO:0007669"/>
    <property type="project" value="UniProtKB-UniRule"/>
</dbReference>
<dbReference type="Gene3D" id="3.40.470.10">
    <property type="entry name" value="Uracil-DNA glycosylase-like domain"/>
    <property type="match status" value="1"/>
</dbReference>
<sequence length="219" mass="24547">MSTWADFIEQQQQETYFQHLQREVASLRANGQVVYPAEKDVFAAFLLTDISQTKVVILGQDPYHGPGQAHGLSFSVPDGIQPPPSLKNIYKELEMSLSDFVPPVHGNLTAWAKQGVMLLNTVLTVNDGQAHSHAKLGWQTFTYRALEFLLTNNQHVVFMLWGAHAQKFAPQIDTQQHLVLKAPHPSPLSAHRGFIGCKHFSLANDWLDRKGLGSINWQV</sequence>